<dbReference type="Proteomes" id="UP000813444">
    <property type="component" value="Unassembled WGS sequence"/>
</dbReference>
<evidence type="ECO:0000313" key="3">
    <source>
        <dbReference type="EMBL" id="KAH7327777.1"/>
    </source>
</evidence>
<feature type="compositionally biased region" description="Polar residues" evidence="1">
    <location>
        <begin position="452"/>
        <end position="481"/>
    </location>
</feature>
<dbReference type="AlphaFoldDB" id="A0A8K0WVM5"/>
<sequence>MRLPVLLLALAGCAAADWLLHAPRPRVCQPDPLLFQIQNIIHSPEASFFCSSYLGSTYYDTIYETEPVTETTTVAFETVTVTHIQTWTQTLISGTDVIHTFTTTPFMSWGLNMPPDPPRPGWKRGLPAEDHLVTHTTRVEVTETPTTQVKDIEKPQTTEFAERSVDFPWWMAASYAPSRISSVCTCLITRAPRPVKQIAMIVQASTKTETSTIPTRTIDITELSKASTTVVHPASTITAVTEVMCAVEGCINLSDPCRIEIPDDDRVCSEMCRSDPLCLSFYVIRIHGKTNCNLLSRPLNKRFIVSCMYVKRYEGGEYVLYDKLCDLEGPRHKGQWLKRGALQNKISLPLDHGLYDDYHLDGQEYRVSWPLDTEDANGSWKMRPNGTWEYELFNSTELGLLNVTEISHLSSSRSGTELSTSDTGPSPTTDKSDHVPLTSSSTSVTDLGPEPTSYTGQALTTDNKSDPASSSTSTAELSPTGVTDMGPESTSSTSLGPLTADNESDPASSSTSVMDLGSTSNTGLSLTTDRKSDPASLTASSSTSSAELSPTSVTDMGPISSTSLGPLTASSESSVAGSVSSTSDPPMVNSTDSNLVRANGTWKPGRVKKNGAWEPDPARAIIWRA</sequence>
<feature type="chain" id="PRO_5035432245" description="Apple domain-containing protein" evidence="2">
    <location>
        <begin position="17"/>
        <end position="625"/>
    </location>
</feature>
<reference evidence="3" key="1">
    <citation type="journal article" date="2021" name="Nat. Commun.">
        <title>Genetic determinants of endophytism in the Arabidopsis root mycobiome.</title>
        <authorList>
            <person name="Mesny F."/>
            <person name="Miyauchi S."/>
            <person name="Thiergart T."/>
            <person name="Pickel B."/>
            <person name="Atanasova L."/>
            <person name="Karlsson M."/>
            <person name="Huettel B."/>
            <person name="Barry K.W."/>
            <person name="Haridas S."/>
            <person name="Chen C."/>
            <person name="Bauer D."/>
            <person name="Andreopoulos W."/>
            <person name="Pangilinan J."/>
            <person name="LaButti K."/>
            <person name="Riley R."/>
            <person name="Lipzen A."/>
            <person name="Clum A."/>
            <person name="Drula E."/>
            <person name="Henrissat B."/>
            <person name="Kohler A."/>
            <person name="Grigoriev I.V."/>
            <person name="Martin F.M."/>
            <person name="Hacquard S."/>
        </authorList>
    </citation>
    <scope>NUCLEOTIDE SEQUENCE</scope>
    <source>
        <strain evidence="3">MPI-CAGE-CH-0235</strain>
    </source>
</reference>
<feature type="signal peptide" evidence="2">
    <location>
        <begin position="1"/>
        <end position="16"/>
    </location>
</feature>
<feature type="compositionally biased region" description="Low complexity" evidence="1">
    <location>
        <begin position="516"/>
        <end position="527"/>
    </location>
</feature>
<feature type="compositionally biased region" description="Low complexity" evidence="1">
    <location>
        <begin position="534"/>
        <end position="552"/>
    </location>
</feature>
<evidence type="ECO:0000256" key="1">
    <source>
        <dbReference type="SAM" id="MobiDB-lite"/>
    </source>
</evidence>
<name>A0A8K0WVM5_9HYPO</name>
<proteinExistence type="predicted"/>
<comment type="caution">
    <text evidence="3">The sequence shown here is derived from an EMBL/GenBank/DDBJ whole genome shotgun (WGS) entry which is preliminary data.</text>
</comment>
<dbReference type="EMBL" id="JAGPNK010000001">
    <property type="protein sequence ID" value="KAH7327777.1"/>
    <property type="molecule type" value="Genomic_DNA"/>
</dbReference>
<keyword evidence="4" id="KW-1185">Reference proteome</keyword>
<evidence type="ECO:0008006" key="5">
    <source>
        <dbReference type="Google" id="ProtNLM"/>
    </source>
</evidence>
<accession>A0A8K0WVM5</accession>
<gene>
    <name evidence="3" type="ORF">B0I35DRAFT_472548</name>
</gene>
<organism evidence="3 4">
    <name type="scientific">Stachybotrys elegans</name>
    <dbReference type="NCBI Taxonomy" id="80388"/>
    <lineage>
        <taxon>Eukaryota</taxon>
        <taxon>Fungi</taxon>
        <taxon>Dikarya</taxon>
        <taxon>Ascomycota</taxon>
        <taxon>Pezizomycotina</taxon>
        <taxon>Sordariomycetes</taxon>
        <taxon>Hypocreomycetidae</taxon>
        <taxon>Hypocreales</taxon>
        <taxon>Stachybotryaceae</taxon>
        <taxon>Stachybotrys</taxon>
    </lineage>
</organism>
<keyword evidence="2" id="KW-0732">Signal</keyword>
<evidence type="ECO:0000256" key="2">
    <source>
        <dbReference type="SAM" id="SignalP"/>
    </source>
</evidence>
<protein>
    <recommendedName>
        <fullName evidence="5">Apple domain-containing protein</fullName>
    </recommendedName>
</protein>
<feature type="region of interest" description="Disordered" evidence="1">
    <location>
        <begin position="409"/>
        <end position="613"/>
    </location>
</feature>
<evidence type="ECO:0000313" key="4">
    <source>
        <dbReference type="Proteomes" id="UP000813444"/>
    </source>
</evidence>
<feature type="compositionally biased region" description="Low complexity" evidence="1">
    <location>
        <begin position="568"/>
        <end position="583"/>
    </location>
</feature>
<feature type="compositionally biased region" description="Low complexity" evidence="1">
    <location>
        <begin position="409"/>
        <end position="429"/>
    </location>
</feature>